<feature type="coiled-coil region" evidence="1">
    <location>
        <begin position="309"/>
        <end position="336"/>
    </location>
</feature>
<reference evidence="4 5" key="1">
    <citation type="submission" date="2018-02" db="EMBL/GenBank/DDBJ databases">
        <title>Draft genome sequences of Elsinoe sp., causing black scab on jojoba.</title>
        <authorList>
            <person name="Stodart B."/>
            <person name="Jeffress S."/>
            <person name="Ash G."/>
            <person name="Arun Chinnappa K."/>
        </authorList>
    </citation>
    <scope>NUCLEOTIDE SEQUENCE [LARGE SCALE GENOMIC DNA]</scope>
    <source>
        <strain evidence="4 5">Hillstone_2</strain>
    </source>
</reference>
<dbReference type="InterPro" id="IPR008011">
    <property type="entry name" value="Complex1_LYR_dom"/>
</dbReference>
<feature type="compositionally biased region" description="Basic and acidic residues" evidence="2">
    <location>
        <begin position="170"/>
        <end position="180"/>
    </location>
</feature>
<dbReference type="Proteomes" id="UP000308133">
    <property type="component" value="Unassembled WGS sequence"/>
</dbReference>
<evidence type="ECO:0000313" key="5">
    <source>
        <dbReference type="Proteomes" id="UP000308133"/>
    </source>
</evidence>
<accession>A0A4U7B072</accession>
<protein>
    <recommendedName>
        <fullName evidence="3">Complex 1 LYR protein domain-containing protein</fullName>
    </recommendedName>
</protein>
<dbReference type="AlphaFoldDB" id="A0A4U7B072"/>
<dbReference type="EMBL" id="PTQR01000067">
    <property type="protein sequence ID" value="TKX22360.1"/>
    <property type="molecule type" value="Genomic_DNA"/>
</dbReference>
<dbReference type="Pfam" id="PF05347">
    <property type="entry name" value="Complex1_LYR"/>
    <property type="match status" value="1"/>
</dbReference>
<sequence length="352" mass="40671">MPEFLAPHKSGPHRHAATSLYRALLRSTTSSPLPAPARTSLTTLIKHSFRHNRHNASYRLLGSLFEHAYGVLDRLDLCRAGTEEAREEARTWLDGYLDKRENRNLLERIRVERSEAWVAARGEEEERKRREAPRFERPGEGVWRRPLPLERLRARGGDVDGGGEQGGRGEQGDEGRGEGRPRRKIPVLYSANKIPVLRFTKPQPRGLSLYLNSRIEQRQRRIDRAAGLGEMVAFARLEDSWDEMMGEEYGIGFGEEQESGKVQEEEGGTWAGPYQRALEEVKGLLEQEAQKNIKRAKRYVELIDKEKACKEQERKDRVMERNRRALERKARKWKAEGLYDENRGRHLSRDAQ</sequence>
<gene>
    <name evidence="4" type="ORF">C1H76_5468</name>
</gene>
<feature type="compositionally biased region" description="Gly residues" evidence="2">
    <location>
        <begin position="159"/>
        <end position="169"/>
    </location>
</feature>
<feature type="domain" description="Complex 1 LYR protein" evidence="3">
    <location>
        <begin position="17"/>
        <end position="69"/>
    </location>
</feature>
<evidence type="ECO:0000313" key="4">
    <source>
        <dbReference type="EMBL" id="TKX22360.1"/>
    </source>
</evidence>
<organism evidence="4 5">
    <name type="scientific">Elsinoe australis</name>
    <dbReference type="NCBI Taxonomy" id="40998"/>
    <lineage>
        <taxon>Eukaryota</taxon>
        <taxon>Fungi</taxon>
        <taxon>Dikarya</taxon>
        <taxon>Ascomycota</taxon>
        <taxon>Pezizomycotina</taxon>
        <taxon>Dothideomycetes</taxon>
        <taxon>Dothideomycetidae</taxon>
        <taxon>Myriangiales</taxon>
        <taxon>Elsinoaceae</taxon>
        <taxon>Elsinoe</taxon>
    </lineage>
</organism>
<name>A0A4U7B072_9PEZI</name>
<comment type="caution">
    <text evidence="4">The sequence shown here is derived from an EMBL/GenBank/DDBJ whole genome shotgun (WGS) entry which is preliminary data.</text>
</comment>
<evidence type="ECO:0000256" key="1">
    <source>
        <dbReference type="SAM" id="Coils"/>
    </source>
</evidence>
<feature type="region of interest" description="Disordered" evidence="2">
    <location>
        <begin position="153"/>
        <end position="184"/>
    </location>
</feature>
<keyword evidence="1" id="KW-0175">Coiled coil</keyword>
<evidence type="ECO:0000259" key="3">
    <source>
        <dbReference type="Pfam" id="PF05347"/>
    </source>
</evidence>
<evidence type="ECO:0000256" key="2">
    <source>
        <dbReference type="SAM" id="MobiDB-lite"/>
    </source>
</evidence>
<proteinExistence type="predicted"/>